<evidence type="ECO:0000256" key="9">
    <source>
        <dbReference type="ARBA" id="ARBA00022723"/>
    </source>
</evidence>
<dbReference type="RefSeq" id="WP_134217039.1">
    <property type="nucleotide sequence ID" value="NZ_QFGA01000002.1"/>
</dbReference>
<dbReference type="UniPathway" id="UPA00035">
    <property type="reaction ID" value="UER00040"/>
</dbReference>
<evidence type="ECO:0000256" key="11">
    <source>
        <dbReference type="ARBA" id="ARBA00022801"/>
    </source>
</evidence>
<dbReference type="Pfam" id="PF04715">
    <property type="entry name" value="Anth_synt_I_N"/>
    <property type="match status" value="1"/>
</dbReference>
<evidence type="ECO:0000256" key="4">
    <source>
        <dbReference type="ARBA" id="ARBA00011575"/>
    </source>
</evidence>
<evidence type="ECO:0000256" key="6">
    <source>
        <dbReference type="ARBA" id="ARBA00020653"/>
    </source>
</evidence>
<evidence type="ECO:0000256" key="7">
    <source>
        <dbReference type="ARBA" id="ARBA00022605"/>
    </source>
</evidence>
<organism evidence="23 24">
    <name type="scientific">Pelotomaculum schinkii</name>
    <dbReference type="NCBI Taxonomy" id="78350"/>
    <lineage>
        <taxon>Bacteria</taxon>
        <taxon>Bacillati</taxon>
        <taxon>Bacillota</taxon>
        <taxon>Clostridia</taxon>
        <taxon>Eubacteriales</taxon>
        <taxon>Desulfotomaculaceae</taxon>
        <taxon>Pelotomaculum</taxon>
    </lineage>
</organism>
<evidence type="ECO:0000256" key="3">
    <source>
        <dbReference type="ARBA" id="ARBA00009562"/>
    </source>
</evidence>
<evidence type="ECO:0000256" key="12">
    <source>
        <dbReference type="ARBA" id="ARBA00022822"/>
    </source>
</evidence>
<gene>
    <name evidence="20 23" type="primary">trpE</name>
    <name evidence="23" type="ORF">Psch_02369</name>
</gene>
<dbReference type="InterPro" id="IPR005801">
    <property type="entry name" value="ADC_synthase"/>
</dbReference>
<feature type="domain" description="Chorismate-utilising enzyme C-terminal" evidence="21">
    <location>
        <begin position="222"/>
        <end position="474"/>
    </location>
</feature>
<dbReference type="EMBL" id="QFGA01000002">
    <property type="protein sequence ID" value="TEB05328.1"/>
    <property type="molecule type" value="Genomic_DNA"/>
</dbReference>
<dbReference type="NCBIfam" id="TIGR00564">
    <property type="entry name" value="trpE_most"/>
    <property type="match status" value="1"/>
</dbReference>
<dbReference type="GO" id="GO:0031012">
    <property type="term" value="C:extracellular matrix"/>
    <property type="evidence" value="ECO:0007669"/>
    <property type="project" value="InterPro"/>
</dbReference>
<comment type="pathway">
    <text evidence="2 20">Amino-acid biosynthesis; L-tryptophan biosynthesis; L-tryptophan from chorismate: step 1/5.</text>
</comment>
<dbReference type="PANTHER" id="PTHR11236">
    <property type="entry name" value="AMINOBENZOATE/ANTHRANILATE SYNTHASE"/>
    <property type="match status" value="1"/>
</dbReference>
<evidence type="ECO:0000256" key="2">
    <source>
        <dbReference type="ARBA" id="ARBA00004873"/>
    </source>
</evidence>
<dbReference type="InterPro" id="IPR006805">
    <property type="entry name" value="Anth_synth_I_N"/>
</dbReference>
<evidence type="ECO:0000256" key="10">
    <source>
        <dbReference type="ARBA" id="ARBA00022729"/>
    </source>
</evidence>
<dbReference type="GO" id="GO:0006508">
    <property type="term" value="P:proteolysis"/>
    <property type="evidence" value="ECO:0007669"/>
    <property type="project" value="UniProtKB-KW"/>
</dbReference>
<reference evidence="23 24" key="1">
    <citation type="journal article" date="2018" name="Environ. Microbiol.">
        <title>Novel energy conservation strategies and behaviour of Pelotomaculum schinkii driving syntrophic propionate catabolism.</title>
        <authorList>
            <person name="Hidalgo-Ahumada C.A.P."/>
            <person name="Nobu M.K."/>
            <person name="Narihiro T."/>
            <person name="Tamaki H."/>
            <person name="Liu W.T."/>
            <person name="Kamagata Y."/>
            <person name="Stams A.J.M."/>
            <person name="Imachi H."/>
            <person name="Sousa D.Z."/>
        </authorList>
    </citation>
    <scope>NUCLEOTIDE SEQUENCE [LARGE SCALE GENOMIC DNA]</scope>
    <source>
        <strain evidence="23 24">HH</strain>
    </source>
</reference>
<dbReference type="GO" id="GO:0000162">
    <property type="term" value="P:L-tryptophan biosynthetic process"/>
    <property type="evidence" value="ECO:0007669"/>
    <property type="project" value="UniProtKB-UniPathway"/>
</dbReference>
<keyword evidence="9 20" id="KW-0479">Metal-binding</keyword>
<keyword evidence="16" id="KW-0865">Zymogen</keyword>
<keyword evidence="15 20" id="KW-0057">Aromatic amino acid biosynthesis</keyword>
<evidence type="ECO:0000256" key="20">
    <source>
        <dbReference type="RuleBase" id="RU364045"/>
    </source>
</evidence>
<name>A0A4Y7R8N5_9FIRM</name>
<evidence type="ECO:0000313" key="23">
    <source>
        <dbReference type="EMBL" id="TEB05328.1"/>
    </source>
</evidence>
<evidence type="ECO:0000256" key="13">
    <source>
        <dbReference type="ARBA" id="ARBA00022833"/>
    </source>
</evidence>
<dbReference type="GO" id="GO:0004049">
    <property type="term" value="F:anthranilate synthase activity"/>
    <property type="evidence" value="ECO:0007669"/>
    <property type="project" value="UniProtKB-EC"/>
</dbReference>
<evidence type="ECO:0000256" key="17">
    <source>
        <dbReference type="ARBA" id="ARBA00023239"/>
    </source>
</evidence>
<comment type="caution">
    <text evidence="23">The sequence shown here is derived from an EMBL/GenBank/DDBJ whole genome shotgun (WGS) entry which is preliminary data.</text>
</comment>
<dbReference type="GO" id="GO:0004222">
    <property type="term" value="F:metalloendopeptidase activity"/>
    <property type="evidence" value="ECO:0007669"/>
    <property type="project" value="InterPro"/>
</dbReference>
<dbReference type="InterPro" id="IPR021158">
    <property type="entry name" value="Pept_M10A_Zn_BS"/>
</dbReference>
<dbReference type="Gene3D" id="3.60.120.10">
    <property type="entry name" value="Anthranilate synthase"/>
    <property type="match status" value="1"/>
</dbReference>
<comment type="cofactor">
    <cofactor evidence="1">
        <name>Zn(2+)</name>
        <dbReference type="ChEBI" id="CHEBI:29105"/>
    </cofactor>
</comment>
<keyword evidence="8" id="KW-0645">Protease</keyword>
<dbReference type="InterPro" id="IPR019999">
    <property type="entry name" value="Anth_synth_I-like"/>
</dbReference>
<dbReference type="PRINTS" id="PR00095">
    <property type="entry name" value="ANTSNTHASEI"/>
</dbReference>
<keyword evidence="24" id="KW-1185">Reference proteome</keyword>
<comment type="similarity">
    <text evidence="3 20">Belongs to the anthranilate synthase component I family.</text>
</comment>
<evidence type="ECO:0000256" key="8">
    <source>
        <dbReference type="ARBA" id="ARBA00022670"/>
    </source>
</evidence>
<dbReference type="PANTHER" id="PTHR11236:SF9">
    <property type="entry name" value="ANTHRANILATE SYNTHASE COMPONENT 1"/>
    <property type="match status" value="1"/>
</dbReference>
<comment type="cofactor">
    <cofactor evidence="20">
        <name>Mg(2+)</name>
        <dbReference type="ChEBI" id="CHEBI:18420"/>
    </cofactor>
</comment>
<sequence length="492" mass="53041">MSSPGKGEYLSLSKRYDLIPVSQVINADLDTPISVYKKVSPQGPAYLLESVEGGENLARHSFIGCDPFLLFSSRGETSFITAAGQQEALQGSPLENLARIISKYRVYPAPGLPRFSGGAVGYLSYDAVRFMERVNLPRCGAPDLPDCSFIFAGTVLIFDHVSRSLTIVINSRPGNCPDHAYDEAERRIAEVARAICGRLAAKDGAGKPSAGFGPVESNITAAEFKAGVARAKEYIKAGDVLQVVLSRRLSMPFHGDSFKVYRRLRSLNPSPYLYYLDFGDAKIIGSSPEMLVRLDGGTVETCPIAGTRPRGDGPEADQRLAKDLLEDAKERAEHLMLVDLGRNDLGKVSETGSVRVSRLMEVEKFSHVMHLVSHVTGRIAPGLNVFDALKACFPAGTVTGAPKVRAMEIISELEPEARGIYAGAIGYFGFSGNLDTAIAIRTVVIHNGCAYVQAGAGIVADSDPEMEYRETQNKAMALIKTLEEVGQCGADD</sequence>
<dbReference type="Pfam" id="PF00425">
    <property type="entry name" value="Chorismate_bind"/>
    <property type="match status" value="1"/>
</dbReference>
<evidence type="ECO:0000256" key="16">
    <source>
        <dbReference type="ARBA" id="ARBA00023145"/>
    </source>
</evidence>
<comment type="function">
    <text evidence="18 20">Part of a heterotetrameric complex that catalyzes the two-step biosynthesis of anthranilate, an intermediate in the biosynthesis of L-tryptophan. In the first step, the glutamine-binding beta subunit (TrpG) of anthranilate synthase (AS) provides the glutamine amidotransferase activity which generates ammonia as a substrate that, along with chorismate, is used in the second step, catalyzed by the large alpha subunit of AS (TrpE) to produce anthranilate. In the absence of TrpG, TrpE can synthesize anthranilate directly from chorismate and high concentrations of ammonia.</text>
</comment>
<comment type="catalytic activity">
    <reaction evidence="19 20">
        <text>chorismate + L-glutamine = anthranilate + pyruvate + L-glutamate + H(+)</text>
        <dbReference type="Rhea" id="RHEA:21732"/>
        <dbReference type="ChEBI" id="CHEBI:15361"/>
        <dbReference type="ChEBI" id="CHEBI:15378"/>
        <dbReference type="ChEBI" id="CHEBI:16567"/>
        <dbReference type="ChEBI" id="CHEBI:29748"/>
        <dbReference type="ChEBI" id="CHEBI:29985"/>
        <dbReference type="ChEBI" id="CHEBI:58359"/>
        <dbReference type="EC" id="4.1.3.27"/>
    </reaction>
</comment>
<dbReference type="PROSITE" id="PS00546">
    <property type="entry name" value="CYSTEINE_SWITCH"/>
    <property type="match status" value="1"/>
</dbReference>
<dbReference type="InterPro" id="IPR015890">
    <property type="entry name" value="Chorismate_C"/>
</dbReference>
<dbReference type="AlphaFoldDB" id="A0A4Y7R8N5"/>
<dbReference type="EC" id="4.1.3.27" evidence="5 20"/>
<feature type="domain" description="Anthranilate synthase component I N-terminal" evidence="22">
    <location>
        <begin position="28"/>
        <end position="167"/>
    </location>
</feature>
<keyword evidence="20" id="KW-0460">Magnesium</keyword>
<evidence type="ECO:0000259" key="22">
    <source>
        <dbReference type="Pfam" id="PF04715"/>
    </source>
</evidence>
<keyword evidence="12 20" id="KW-0822">Tryptophan biosynthesis</keyword>
<dbReference type="SUPFAM" id="SSF56322">
    <property type="entry name" value="ADC synthase"/>
    <property type="match status" value="1"/>
</dbReference>
<evidence type="ECO:0000313" key="24">
    <source>
        <dbReference type="Proteomes" id="UP000298324"/>
    </source>
</evidence>
<evidence type="ECO:0000256" key="18">
    <source>
        <dbReference type="ARBA" id="ARBA00025634"/>
    </source>
</evidence>
<keyword evidence="17 20" id="KW-0456">Lyase</keyword>
<keyword evidence="14" id="KW-0482">Metalloprotease</keyword>
<keyword evidence="7 20" id="KW-0028">Amino-acid biosynthesis</keyword>
<evidence type="ECO:0000256" key="1">
    <source>
        <dbReference type="ARBA" id="ARBA00001947"/>
    </source>
</evidence>
<evidence type="ECO:0000256" key="5">
    <source>
        <dbReference type="ARBA" id="ARBA00012266"/>
    </source>
</evidence>
<keyword evidence="13" id="KW-0862">Zinc</keyword>
<comment type="subunit">
    <text evidence="4 20">Heterotetramer consisting of two non-identical subunits: a beta subunit (TrpG) and a large alpha subunit (TrpE).</text>
</comment>
<accession>A0A4Y7R8N5</accession>
<protein>
    <recommendedName>
        <fullName evidence="6 20">Anthranilate synthase component 1</fullName>
        <ecNumber evidence="5 20">4.1.3.27</ecNumber>
    </recommendedName>
</protein>
<dbReference type="Proteomes" id="UP000298324">
    <property type="component" value="Unassembled WGS sequence"/>
</dbReference>
<keyword evidence="11" id="KW-0378">Hydrolase</keyword>
<evidence type="ECO:0000256" key="15">
    <source>
        <dbReference type="ARBA" id="ARBA00023141"/>
    </source>
</evidence>
<proteinExistence type="inferred from homology"/>
<dbReference type="GO" id="GO:0008270">
    <property type="term" value="F:zinc ion binding"/>
    <property type="evidence" value="ECO:0007669"/>
    <property type="project" value="InterPro"/>
</dbReference>
<dbReference type="InterPro" id="IPR005256">
    <property type="entry name" value="Anth_synth_I_PabB"/>
</dbReference>
<keyword evidence="10" id="KW-0732">Signal</keyword>
<evidence type="ECO:0000256" key="19">
    <source>
        <dbReference type="ARBA" id="ARBA00047683"/>
    </source>
</evidence>
<evidence type="ECO:0000259" key="21">
    <source>
        <dbReference type="Pfam" id="PF00425"/>
    </source>
</evidence>
<evidence type="ECO:0000256" key="14">
    <source>
        <dbReference type="ARBA" id="ARBA00023049"/>
    </source>
</evidence>